<gene>
    <name evidence="1" type="ORF">EBF16_05460</name>
</gene>
<dbReference type="Pfam" id="PF13252">
    <property type="entry name" value="Phage_capsid_3"/>
    <property type="match status" value="1"/>
</dbReference>
<protein>
    <submittedName>
        <fullName evidence="1">N4-gp56 family major capsid protein</fullName>
    </submittedName>
</protein>
<organism evidence="1 2">
    <name type="scientific">Sphingobium yanoikuyae</name>
    <name type="common">Sphingomonas yanoikuyae</name>
    <dbReference type="NCBI Taxonomy" id="13690"/>
    <lineage>
        <taxon>Bacteria</taxon>
        <taxon>Pseudomonadati</taxon>
        <taxon>Pseudomonadota</taxon>
        <taxon>Alphaproteobacteria</taxon>
        <taxon>Sphingomonadales</taxon>
        <taxon>Sphingomonadaceae</taxon>
        <taxon>Sphingobium</taxon>
    </lineage>
</organism>
<dbReference type="EMBL" id="CP033230">
    <property type="protein sequence ID" value="AYO76439.1"/>
    <property type="molecule type" value="Genomic_DNA"/>
</dbReference>
<evidence type="ECO:0000313" key="1">
    <source>
        <dbReference type="EMBL" id="AYO76439.1"/>
    </source>
</evidence>
<sequence>MGQTVIPFGDAKAQKKWSGKLFIDTAKKSYFQRKFVGEGENNIIQRKTELDSDAGDRISYDLSVQLRGKPTQGDNRVKGKEENLKFYTDEVAIDQTRHAVSAGGRMTRKRTAHNLRNVAKDRLSDYWSQYIDEMNFIYLSGARGINEDFIEDTDWTGHAGNLIQAPDAEHILFGGDATSKATISTDDGFNRELVERATVRARMMRALNPKTANMLPVDLNGERHYVILMSPFQEYNMRTEAGAAGWLEIQKAAAAAEARNSPIFKGGLGMINNAVLHSHESTIRFSDYGAGTNLPAARALFMGRQAGVVAYGTAGGLRFTWKEEVDDYGNEPTVVAGTIIGVKKTRFNGKDFGVMALDTYAKNPAA</sequence>
<proteinExistence type="predicted"/>
<reference evidence="1 2" key="1">
    <citation type="submission" date="2018-10" db="EMBL/GenBank/DDBJ databases">
        <title>Characterization and genome analysis of a novel bacterium Sphingobium yanoikuyae SJTF8 capable of degrading PAHs.</title>
        <authorList>
            <person name="Yin C."/>
            <person name="Xiong W."/>
            <person name="Liang R."/>
        </authorList>
    </citation>
    <scope>NUCLEOTIDE SEQUENCE [LARGE SCALE GENOMIC DNA]</scope>
    <source>
        <strain evidence="1 2">SJTF8</strain>
    </source>
</reference>
<name>A0A3G2UUN0_SPHYA</name>
<dbReference type="Proteomes" id="UP000280708">
    <property type="component" value="Chromosome"/>
</dbReference>
<evidence type="ECO:0000313" key="2">
    <source>
        <dbReference type="Proteomes" id="UP000280708"/>
    </source>
</evidence>
<dbReference type="RefSeq" id="WP_122129450.1">
    <property type="nucleotide sequence ID" value="NZ_CP033230.1"/>
</dbReference>
<accession>A0A3G2UUN0</accession>
<dbReference type="InterPro" id="IPR025267">
    <property type="entry name" value="ORF017-like"/>
</dbReference>
<dbReference type="AlphaFoldDB" id="A0A3G2UUN0"/>
<dbReference type="NCBIfam" id="TIGR04387">
    <property type="entry name" value="capsid_maj_N4"/>
    <property type="match status" value="1"/>
</dbReference>